<dbReference type="PANTHER" id="PTHR48099">
    <property type="entry name" value="C-1-TETRAHYDROFOLATE SYNTHASE, CYTOPLASMIC-RELATED"/>
    <property type="match status" value="1"/>
</dbReference>
<dbReference type="GO" id="GO:0004487">
    <property type="term" value="F:methylenetetrahydrofolate dehydrogenase (NAD+) activity"/>
    <property type="evidence" value="ECO:0000318"/>
    <property type="project" value="GO_Central"/>
</dbReference>
<dbReference type="PaxDb" id="35128-Thaps31412"/>
<dbReference type="GO" id="GO:0004488">
    <property type="term" value="F:methylenetetrahydrofolate dehydrogenase (NADP+) activity"/>
    <property type="evidence" value="ECO:0007669"/>
    <property type="project" value="UniProtKB-EC"/>
</dbReference>
<dbReference type="eggNOG" id="KOG0089">
    <property type="taxonomic scope" value="Eukaryota"/>
</dbReference>
<name>B8BT80_THAPS</name>
<accession>B8BT80</accession>
<dbReference type="SUPFAM" id="SSF53223">
    <property type="entry name" value="Aminoacid dehydrogenase-like, N-terminal domain"/>
    <property type="match status" value="1"/>
</dbReference>
<gene>
    <name evidence="2" type="ORF">THAPSDRAFT_31412</name>
</gene>
<dbReference type="STRING" id="35128.B8BT80"/>
<dbReference type="KEGG" id="tps:THAPSDRAFT_31412"/>
<evidence type="ECO:0000313" key="3">
    <source>
        <dbReference type="Proteomes" id="UP000001449"/>
    </source>
</evidence>
<dbReference type="HOGENOM" id="CLU_031413_0_0_1"/>
<dbReference type="Gene3D" id="3.40.50.10860">
    <property type="entry name" value="Leucine Dehydrogenase, chain A, domain 1"/>
    <property type="match status" value="1"/>
</dbReference>
<sequence>ERYSEQILTSCTADGIIYEPWRVPPTKDALERAIHHANERLDVHGVLVFYPIYDKLLDDVYYKSMDCYFRDLVSPHKDVEGYCRKALRMKQPGSNEGGDHSLYGPIYPCTALAVYRILESLHAIDRRFDKTTITIINRSEVLGIPLATMLSNQGATVYSVDINSILQFSPDGKIRREPSTTTVETCVRQSSAVVSGVPSTEFLVPTEWISDNTTVVNVATESNFDEETIYNVPGVTYVPHVGRVTVAALEYNLICLHRNYHANNCS</sequence>
<dbReference type="InterPro" id="IPR046346">
    <property type="entry name" value="Aminoacid_DH-like_N_sf"/>
</dbReference>
<dbReference type="OMA" id="MKSIIPC"/>
<dbReference type="Gene3D" id="3.40.50.720">
    <property type="entry name" value="NAD(P)-binding Rossmann-like Domain"/>
    <property type="match status" value="1"/>
</dbReference>
<dbReference type="PANTHER" id="PTHR48099:SF3">
    <property type="entry name" value="METHYLENETETRAHYDROFOLATE DEHYDROGENASE [NAD(+)]"/>
    <property type="match status" value="1"/>
</dbReference>
<dbReference type="Pfam" id="PF02882">
    <property type="entry name" value="THF_DHG_CYH_C"/>
    <property type="match status" value="1"/>
</dbReference>
<reference evidence="2 3" key="1">
    <citation type="journal article" date="2004" name="Science">
        <title>The genome of the diatom Thalassiosira pseudonana: ecology, evolution, and metabolism.</title>
        <authorList>
            <person name="Armbrust E.V."/>
            <person name="Berges J.A."/>
            <person name="Bowler C."/>
            <person name="Green B.R."/>
            <person name="Martinez D."/>
            <person name="Putnam N.H."/>
            <person name="Zhou S."/>
            <person name="Allen A.E."/>
            <person name="Apt K.E."/>
            <person name="Bechner M."/>
            <person name="Brzezinski M.A."/>
            <person name="Chaal B.K."/>
            <person name="Chiovitti A."/>
            <person name="Davis A.K."/>
            <person name="Demarest M.S."/>
            <person name="Detter J.C."/>
            <person name="Glavina T."/>
            <person name="Goodstein D."/>
            <person name="Hadi M.Z."/>
            <person name="Hellsten U."/>
            <person name="Hildebrand M."/>
            <person name="Jenkins B.D."/>
            <person name="Jurka J."/>
            <person name="Kapitonov V.V."/>
            <person name="Kroger N."/>
            <person name="Lau W.W."/>
            <person name="Lane T.W."/>
            <person name="Larimer F.W."/>
            <person name="Lippmeier J.C."/>
            <person name="Lucas S."/>
            <person name="Medina M."/>
            <person name="Montsant A."/>
            <person name="Obornik M."/>
            <person name="Parker M.S."/>
            <person name="Palenik B."/>
            <person name="Pazour G.J."/>
            <person name="Richardson P.M."/>
            <person name="Rynearson T.A."/>
            <person name="Saito M.A."/>
            <person name="Schwartz D.C."/>
            <person name="Thamatrakoln K."/>
            <person name="Valentin K."/>
            <person name="Vardi A."/>
            <person name="Wilkerson F.P."/>
            <person name="Rokhsar D.S."/>
        </authorList>
    </citation>
    <scope>NUCLEOTIDE SEQUENCE [LARGE SCALE GENOMIC DNA]</scope>
    <source>
        <strain evidence="2 3">CCMP1335</strain>
    </source>
</reference>
<feature type="domain" description="Tetrahydrofolate dehydrogenase/cyclohydrolase NAD(P)-binding" evidence="1">
    <location>
        <begin position="108"/>
        <end position="163"/>
    </location>
</feature>
<dbReference type="RefSeq" id="XP_002286032.1">
    <property type="nucleotide sequence ID" value="XM_002285996.1"/>
</dbReference>
<proteinExistence type="predicted"/>
<protein>
    <submittedName>
        <fullName evidence="2">Methylenetetrahydrofolate dehydrogenase</fullName>
        <ecNumber evidence="2">1.5.1.15</ecNumber>
        <ecNumber evidence="2">1.5.1.5</ecNumber>
    </submittedName>
</protein>
<dbReference type="InterPro" id="IPR036291">
    <property type="entry name" value="NAD(P)-bd_dom_sf"/>
</dbReference>
<dbReference type="GeneID" id="7453404"/>
<keyword evidence="3" id="KW-1185">Reference proteome</keyword>
<dbReference type="GO" id="GO:0005829">
    <property type="term" value="C:cytosol"/>
    <property type="evidence" value="ECO:0000318"/>
    <property type="project" value="GO_Central"/>
</dbReference>
<organism evidence="2 3">
    <name type="scientific">Thalassiosira pseudonana</name>
    <name type="common">Marine diatom</name>
    <name type="synonym">Cyclotella nana</name>
    <dbReference type="NCBI Taxonomy" id="35128"/>
    <lineage>
        <taxon>Eukaryota</taxon>
        <taxon>Sar</taxon>
        <taxon>Stramenopiles</taxon>
        <taxon>Ochrophyta</taxon>
        <taxon>Bacillariophyta</taxon>
        <taxon>Coscinodiscophyceae</taxon>
        <taxon>Thalassiosirophycidae</taxon>
        <taxon>Thalassiosirales</taxon>
        <taxon>Thalassiosiraceae</taxon>
        <taxon>Thalassiosira</taxon>
    </lineage>
</organism>
<evidence type="ECO:0000259" key="1">
    <source>
        <dbReference type="Pfam" id="PF02882"/>
    </source>
</evidence>
<dbReference type="EC" id="1.5.1.5" evidence="2"/>
<feature type="non-terminal residue" evidence="2">
    <location>
        <position position="1"/>
    </location>
</feature>
<dbReference type="Proteomes" id="UP000001449">
    <property type="component" value="Chromosome 1"/>
</dbReference>
<dbReference type="InterPro" id="IPR020631">
    <property type="entry name" value="THF_DH/CycHdrlase_NAD-bd_dom"/>
</dbReference>
<dbReference type="EC" id="1.5.1.15" evidence="2"/>
<dbReference type="InParanoid" id="B8BT80"/>
<evidence type="ECO:0000313" key="2">
    <source>
        <dbReference type="EMBL" id="EED95673.1"/>
    </source>
</evidence>
<keyword evidence="2" id="KW-0560">Oxidoreductase</keyword>
<reference evidence="2 3" key="2">
    <citation type="journal article" date="2008" name="Nature">
        <title>The Phaeodactylum genome reveals the evolutionary history of diatom genomes.</title>
        <authorList>
            <person name="Bowler C."/>
            <person name="Allen A.E."/>
            <person name="Badger J.H."/>
            <person name="Grimwood J."/>
            <person name="Jabbari K."/>
            <person name="Kuo A."/>
            <person name="Maheswari U."/>
            <person name="Martens C."/>
            <person name="Maumus F."/>
            <person name="Otillar R.P."/>
            <person name="Rayko E."/>
            <person name="Salamov A."/>
            <person name="Vandepoele K."/>
            <person name="Beszteri B."/>
            <person name="Gruber A."/>
            <person name="Heijde M."/>
            <person name="Katinka M."/>
            <person name="Mock T."/>
            <person name="Valentin K."/>
            <person name="Verret F."/>
            <person name="Berges J.A."/>
            <person name="Brownlee C."/>
            <person name="Cadoret J.P."/>
            <person name="Chiovitti A."/>
            <person name="Choi C.J."/>
            <person name="Coesel S."/>
            <person name="De Martino A."/>
            <person name="Detter J.C."/>
            <person name="Durkin C."/>
            <person name="Falciatore A."/>
            <person name="Fournet J."/>
            <person name="Haruta M."/>
            <person name="Huysman M.J."/>
            <person name="Jenkins B.D."/>
            <person name="Jiroutova K."/>
            <person name="Jorgensen R.E."/>
            <person name="Joubert Y."/>
            <person name="Kaplan A."/>
            <person name="Kroger N."/>
            <person name="Kroth P.G."/>
            <person name="La Roche J."/>
            <person name="Lindquist E."/>
            <person name="Lommer M."/>
            <person name="Martin-Jezequel V."/>
            <person name="Lopez P.J."/>
            <person name="Lucas S."/>
            <person name="Mangogna M."/>
            <person name="McGinnis K."/>
            <person name="Medlin L.K."/>
            <person name="Montsant A."/>
            <person name="Oudot-Le Secq M.P."/>
            <person name="Napoli C."/>
            <person name="Obornik M."/>
            <person name="Parker M.S."/>
            <person name="Petit J.L."/>
            <person name="Porcel B.M."/>
            <person name="Poulsen N."/>
            <person name="Robison M."/>
            <person name="Rychlewski L."/>
            <person name="Rynearson T.A."/>
            <person name="Schmutz J."/>
            <person name="Shapiro H."/>
            <person name="Siaut M."/>
            <person name="Stanley M."/>
            <person name="Sussman M.R."/>
            <person name="Taylor A.R."/>
            <person name="Vardi A."/>
            <person name="von Dassow P."/>
            <person name="Vyverman W."/>
            <person name="Willis A."/>
            <person name="Wyrwicz L.S."/>
            <person name="Rokhsar D.S."/>
            <person name="Weissenbach J."/>
            <person name="Armbrust E.V."/>
            <person name="Green B.R."/>
            <person name="Van de Peer Y."/>
            <person name="Grigoriev I.V."/>
        </authorList>
    </citation>
    <scope>NUCLEOTIDE SEQUENCE [LARGE SCALE GENOMIC DNA]</scope>
    <source>
        <strain evidence="2 3">CCMP1335</strain>
    </source>
</reference>
<dbReference type="AlphaFoldDB" id="B8BT80"/>
<dbReference type="EMBL" id="CM000638">
    <property type="protein sequence ID" value="EED95673.1"/>
    <property type="molecule type" value="Genomic_DNA"/>
</dbReference>
<dbReference type="SUPFAM" id="SSF51735">
    <property type="entry name" value="NAD(P)-binding Rossmann-fold domains"/>
    <property type="match status" value="1"/>
</dbReference>